<dbReference type="GO" id="GO:0022857">
    <property type="term" value="F:transmembrane transporter activity"/>
    <property type="evidence" value="ECO:0007669"/>
    <property type="project" value="InterPro"/>
</dbReference>
<evidence type="ECO:0000259" key="5">
    <source>
        <dbReference type="PROSITE" id="PS50850"/>
    </source>
</evidence>
<keyword evidence="4" id="KW-0812">Transmembrane</keyword>
<dbReference type="InterPro" id="IPR036259">
    <property type="entry name" value="MFS_trans_sf"/>
</dbReference>
<dbReference type="OrthoDB" id="2213137at2759"/>
<evidence type="ECO:0000256" key="1">
    <source>
        <dbReference type="ARBA" id="ARBA00004141"/>
    </source>
</evidence>
<comment type="subcellular location">
    <subcellularLocation>
        <location evidence="1">Membrane</location>
        <topology evidence="1">Multi-pass membrane protein</topology>
    </subcellularLocation>
</comment>
<comment type="caution">
    <text evidence="6">The sequence shown here is derived from an EMBL/GenBank/DDBJ whole genome shotgun (WGS) entry which is preliminary data.</text>
</comment>
<dbReference type="Gene3D" id="1.20.1250.20">
    <property type="entry name" value="MFS general substrate transporter like domains"/>
    <property type="match status" value="2"/>
</dbReference>
<protein>
    <recommendedName>
        <fullName evidence="5">Major facilitator superfamily (MFS) profile domain-containing protein</fullName>
    </recommendedName>
</protein>
<evidence type="ECO:0000313" key="7">
    <source>
        <dbReference type="Proteomes" id="UP000612746"/>
    </source>
</evidence>
<reference evidence="6" key="1">
    <citation type="submission" date="2020-12" db="EMBL/GenBank/DDBJ databases">
        <title>Metabolic potential, ecology and presence of endohyphal bacteria is reflected in genomic diversity of Mucoromycotina.</title>
        <authorList>
            <person name="Muszewska A."/>
            <person name="Okrasinska A."/>
            <person name="Steczkiewicz K."/>
            <person name="Drgas O."/>
            <person name="Orlowska M."/>
            <person name="Perlinska-Lenart U."/>
            <person name="Aleksandrzak-Piekarczyk T."/>
            <person name="Szatraj K."/>
            <person name="Zielenkiewicz U."/>
            <person name="Pilsyk S."/>
            <person name="Malc E."/>
            <person name="Mieczkowski P."/>
            <person name="Kruszewska J.S."/>
            <person name="Biernat P."/>
            <person name="Pawlowska J."/>
        </authorList>
    </citation>
    <scope>NUCLEOTIDE SEQUENCE</scope>
    <source>
        <strain evidence="6">WA0000051536</strain>
    </source>
</reference>
<feature type="transmembrane region" description="Helical" evidence="4">
    <location>
        <begin position="190"/>
        <end position="208"/>
    </location>
</feature>
<dbReference type="InterPro" id="IPR011701">
    <property type="entry name" value="MFS"/>
</dbReference>
<comment type="similarity">
    <text evidence="2">Belongs to the major facilitator superfamily. Monocarboxylate porter (TC 2.A.1.13) family.</text>
</comment>
<organism evidence="6 7">
    <name type="scientific">Umbelopsis vinacea</name>
    <dbReference type="NCBI Taxonomy" id="44442"/>
    <lineage>
        <taxon>Eukaryota</taxon>
        <taxon>Fungi</taxon>
        <taxon>Fungi incertae sedis</taxon>
        <taxon>Mucoromycota</taxon>
        <taxon>Mucoromycotina</taxon>
        <taxon>Umbelopsidomycetes</taxon>
        <taxon>Umbelopsidales</taxon>
        <taxon>Umbelopsidaceae</taxon>
        <taxon>Umbelopsis</taxon>
    </lineage>
</organism>
<dbReference type="AlphaFoldDB" id="A0A8H7Q3K6"/>
<dbReference type="EMBL" id="JAEPRA010000006">
    <property type="protein sequence ID" value="KAG2184006.1"/>
    <property type="molecule type" value="Genomic_DNA"/>
</dbReference>
<feature type="transmembrane region" description="Helical" evidence="4">
    <location>
        <begin position="418"/>
        <end position="438"/>
    </location>
</feature>
<sequence>MQENLTQSNAVEQHSSIQSIWTSEPILVENEGASEISMATFLTADEGSGSPDAIPDNEEPTGRTEFSLPPVDKGMNAILILVCGFFVEGNLFDGGANGWLCKCFHKILSLLVNTSDFTKDGAWRRPHFPDKTYGLPLSYSIFQNYYSTQPEFRDSGITSLVTVGALWSGLTLMGAGLVAALSARFSLKTLMYIGSFIMAAGLIGASFATNVWHLILTQGVVLGIGSSFVSNAFMPFVPMWWFKYRGIATGIIFSGAGLMGLVTPIAIERSLAAVGFRWTLRILSLFTLVLCLSSSYAVRTRYLPDASGTMRVSFTGKDFRFLTSRKFVILGACVLFQGLGYFIPNLFIQPYALSVGVPVQTSTTLVSVMNAMTVVGQLMLVHVCDRFGYWKALVISSTAASLSTFILWRMAGSSLTTIFVYVVIYAGFGAGFTTCFPAMVADIADDPNQFVLISGAFMMLRGTGNIVGNPLGSIFLTTSSNIQAGWNEITYFVGGFLLLSAAFGGIRGVIQSRV</sequence>
<evidence type="ECO:0000256" key="4">
    <source>
        <dbReference type="SAM" id="Phobius"/>
    </source>
</evidence>
<dbReference type="PROSITE" id="PS50850">
    <property type="entry name" value="MFS"/>
    <property type="match status" value="1"/>
</dbReference>
<evidence type="ECO:0000256" key="3">
    <source>
        <dbReference type="SAM" id="MobiDB-lite"/>
    </source>
</evidence>
<dbReference type="GO" id="GO:0016020">
    <property type="term" value="C:membrane"/>
    <property type="evidence" value="ECO:0007669"/>
    <property type="project" value="UniProtKB-SubCell"/>
</dbReference>
<evidence type="ECO:0000256" key="2">
    <source>
        <dbReference type="ARBA" id="ARBA00006727"/>
    </source>
</evidence>
<gene>
    <name evidence="6" type="ORF">INT44_009017</name>
</gene>
<evidence type="ECO:0000313" key="6">
    <source>
        <dbReference type="EMBL" id="KAG2184006.1"/>
    </source>
</evidence>
<feature type="transmembrane region" description="Helical" evidence="4">
    <location>
        <begin position="489"/>
        <end position="510"/>
    </location>
</feature>
<dbReference type="Proteomes" id="UP000612746">
    <property type="component" value="Unassembled WGS sequence"/>
</dbReference>
<feature type="transmembrane region" description="Helical" evidence="4">
    <location>
        <begin position="327"/>
        <end position="347"/>
    </location>
</feature>
<dbReference type="InterPro" id="IPR050327">
    <property type="entry name" value="Proton-linked_MCT"/>
</dbReference>
<keyword evidence="7" id="KW-1185">Reference proteome</keyword>
<dbReference type="PANTHER" id="PTHR11360">
    <property type="entry name" value="MONOCARBOXYLATE TRANSPORTER"/>
    <property type="match status" value="1"/>
</dbReference>
<feature type="transmembrane region" description="Helical" evidence="4">
    <location>
        <begin position="278"/>
        <end position="298"/>
    </location>
</feature>
<feature type="transmembrane region" description="Helical" evidence="4">
    <location>
        <begin position="359"/>
        <end position="380"/>
    </location>
</feature>
<dbReference type="Pfam" id="PF07690">
    <property type="entry name" value="MFS_1"/>
    <property type="match status" value="1"/>
</dbReference>
<feature type="transmembrane region" description="Helical" evidence="4">
    <location>
        <begin position="246"/>
        <end position="266"/>
    </location>
</feature>
<accession>A0A8H7Q3K6</accession>
<dbReference type="PANTHER" id="PTHR11360:SF287">
    <property type="entry name" value="MFS MONOCARBOXYLATE TRANSPORTER"/>
    <property type="match status" value="1"/>
</dbReference>
<name>A0A8H7Q3K6_9FUNG</name>
<feature type="transmembrane region" description="Helical" evidence="4">
    <location>
        <begin position="214"/>
        <end position="234"/>
    </location>
</feature>
<feature type="domain" description="Major facilitator superfamily (MFS) profile" evidence="5">
    <location>
        <begin position="326"/>
        <end position="514"/>
    </location>
</feature>
<dbReference type="SUPFAM" id="SSF103473">
    <property type="entry name" value="MFS general substrate transporter"/>
    <property type="match status" value="1"/>
</dbReference>
<feature type="transmembrane region" description="Helical" evidence="4">
    <location>
        <begin position="450"/>
        <end position="469"/>
    </location>
</feature>
<keyword evidence="4" id="KW-0472">Membrane</keyword>
<keyword evidence="4" id="KW-1133">Transmembrane helix</keyword>
<proteinExistence type="inferred from homology"/>
<dbReference type="InterPro" id="IPR020846">
    <property type="entry name" value="MFS_dom"/>
</dbReference>
<feature type="region of interest" description="Disordered" evidence="3">
    <location>
        <begin position="44"/>
        <end position="67"/>
    </location>
</feature>
<feature type="transmembrane region" description="Helical" evidence="4">
    <location>
        <begin position="160"/>
        <end position="183"/>
    </location>
</feature>